<dbReference type="InterPro" id="IPR036388">
    <property type="entry name" value="WH-like_DNA-bd_sf"/>
</dbReference>
<dbReference type="InterPro" id="IPR008570">
    <property type="entry name" value="ESCRT-II_cplx_Vps25-sub"/>
</dbReference>
<dbReference type="GO" id="GO:0043328">
    <property type="term" value="P:protein transport to vacuole involved in ubiquitin-dependent protein catabolic process via the multivesicular body sorting pathway"/>
    <property type="evidence" value="ECO:0007669"/>
    <property type="project" value="TreeGrafter"/>
</dbReference>
<dbReference type="FunFam" id="1.10.10.10:FF:000141">
    <property type="entry name" value="vacuolar protein-sorting-associated protein 25"/>
    <property type="match status" value="1"/>
</dbReference>
<keyword evidence="3" id="KW-0653">Protein transport</keyword>
<comment type="similarity">
    <text evidence="1">Belongs to the VPS25 family.</text>
</comment>
<evidence type="ECO:0000313" key="5">
    <source>
        <dbReference type="EMBL" id="PWN22540.1"/>
    </source>
</evidence>
<dbReference type="RefSeq" id="XP_025349700.1">
    <property type="nucleotide sequence ID" value="XM_025492017.1"/>
</dbReference>
<name>A0A316UBD2_9BASI</name>
<dbReference type="EMBL" id="KZ819323">
    <property type="protein sequence ID" value="PWN22540.1"/>
    <property type="molecule type" value="Genomic_DNA"/>
</dbReference>
<evidence type="ECO:0000256" key="3">
    <source>
        <dbReference type="ARBA" id="ARBA00022927"/>
    </source>
</evidence>
<dbReference type="STRING" id="1684307.A0A316UBD2"/>
<dbReference type="SUPFAM" id="SSF46785">
    <property type="entry name" value="Winged helix' DNA-binding domain"/>
    <property type="match status" value="2"/>
</dbReference>
<dbReference type="PANTHER" id="PTHR13149:SF0">
    <property type="entry name" value="VACUOLAR PROTEIN-SORTING-ASSOCIATED PROTEIN 25"/>
    <property type="match status" value="1"/>
</dbReference>
<evidence type="ECO:0000256" key="1">
    <source>
        <dbReference type="ARBA" id="ARBA00009674"/>
    </source>
</evidence>
<keyword evidence="6" id="KW-1185">Reference proteome</keyword>
<dbReference type="Proteomes" id="UP000245942">
    <property type="component" value="Unassembled WGS sequence"/>
</dbReference>
<evidence type="ECO:0000313" key="6">
    <source>
        <dbReference type="Proteomes" id="UP000245942"/>
    </source>
</evidence>
<dbReference type="InterPro" id="IPR036390">
    <property type="entry name" value="WH_DNA-bd_sf"/>
</dbReference>
<dbReference type="InterPro" id="IPR014041">
    <property type="entry name" value="ESCRT-II_cplx_Vps25-sub_N"/>
</dbReference>
<evidence type="ECO:0000256" key="4">
    <source>
        <dbReference type="ARBA" id="ARBA00030094"/>
    </source>
</evidence>
<dbReference type="GO" id="GO:0000814">
    <property type="term" value="C:ESCRT II complex"/>
    <property type="evidence" value="ECO:0007669"/>
    <property type="project" value="InterPro"/>
</dbReference>
<gene>
    <name evidence="5" type="ORF">BCV69DRAFT_281519</name>
</gene>
<dbReference type="Gene3D" id="1.10.10.570">
    <property type="entry name" value="Winged helix' DNA-binding domain. Chain C. Domain 1"/>
    <property type="match status" value="1"/>
</dbReference>
<accession>A0A316UBD2</accession>
<reference evidence="5 6" key="1">
    <citation type="journal article" date="2018" name="Mol. Biol. Evol.">
        <title>Broad Genomic Sampling Reveals a Smut Pathogenic Ancestry of the Fungal Clade Ustilaginomycotina.</title>
        <authorList>
            <person name="Kijpornyongpan T."/>
            <person name="Mondo S.J."/>
            <person name="Barry K."/>
            <person name="Sandor L."/>
            <person name="Lee J."/>
            <person name="Lipzen A."/>
            <person name="Pangilinan J."/>
            <person name="LaButti K."/>
            <person name="Hainaut M."/>
            <person name="Henrissat B."/>
            <person name="Grigoriev I.V."/>
            <person name="Spatafora J.W."/>
            <person name="Aime M.C."/>
        </authorList>
    </citation>
    <scope>NUCLEOTIDE SEQUENCE [LARGE SCALE GENOMIC DNA]</scope>
    <source>
        <strain evidence="5 6">MCA 4718</strain>
    </source>
</reference>
<proteinExistence type="inferred from homology"/>
<dbReference type="Pfam" id="PF05871">
    <property type="entry name" value="ESCRT-II"/>
    <property type="match status" value="1"/>
</dbReference>
<dbReference type="GO" id="GO:0005198">
    <property type="term" value="F:structural molecule activity"/>
    <property type="evidence" value="ECO:0007669"/>
    <property type="project" value="TreeGrafter"/>
</dbReference>
<dbReference type="GO" id="GO:0042803">
    <property type="term" value="F:protein homodimerization activity"/>
    <property type="evidence" value="ECO:0007669"/>
    <property type="project" value="TreeGrafter"/>
</dbReference>
<sequence>MALAASSTAGQVAYPPLYSFPPFFTLQANATTLSIQLAQWTSLALNWCAHYRVFFLDVDIAMDDVGSSGATAKPIQSLWSNPAISRRLDAVGRRRVIETMIEEGKAAWEPKPPSKPKPGTLPPNRALIYWRTPEEWGQKIHQWVISTGQNRSIMTFFELTEGDLVEDQDFYQLPPVLLRRALETLVKQGKAQIFEGTERGQGLEGVKFAA</sequence>
<dbReference type="AlphaFoldDB" id="A0A316UBD2"/>
<protein>
    <recommendedName>
        <fullName evidence="4">ESCRT-II complex subunit VPS25</fullName>
    </recommendedName>
</protein>
<dbReference type="PANTHER" id="PTHR13149">
    <property type="entry name" value="VACUOLAR PROTEIN SORTING-ASSOCIATED PROTEIN VPS25"/>
    <property type="match status" value="1"/>
</dbReference>
<organism evidence="5 6">
    <name type="scientific">Pseudomicrostroma glucosiphilum</name>
    <dbReference type="NCBI Taxonomy" id="1684307"/>
    <lineage>
        <taxon>Eukaryota</taxon>
        <taxon>Fungi</taxon>
        <taxon>Dikarya</taxon>
        <taxon>Basidiomycota</taxon>
        <taxon>Ustilaginomycotina</taxon>
        <taxon>Exobasidiomycetes</taxon>
        <taxon>Microstromatales</taxon>
        <taxon>Microstromatales incertae sedis</taxon>
        <taxon>Pseudomicrostroma</taxon>
    </lineage>
</organism>
<dbReference type="GeneID" id="37013751"/>
<evidence type="ECO:0000256" key="2">
    <source>
        <dbReference type="ARBA" id="ARBA00022448"/>
    </source>
</evidence>
<dbReference type="Gene3D" id="1.10.10.10">
    <property type="entry name" value="Winged helix-like DNA-binding domain superfamily/Winged helix DNA-binding domain"/>
    <property type="match status" value="1"/>
</dbReference>
<dbReference type="OrthoDB" id="245150at2759"/>
<dbReference type="GO" id="GO:0016236">
    <property type="term" value="P:macroautophagy"/>
    <property type="evidence" value="ECO:0007669"/>
    <property type="project" value="UniProtKB-ARBA"/>
</dbReference>
<keyword evidence="2" id="KW-0813">Transport</keyword>